<evidence type="ECO:0000313" key="2">
    <source>
        <dbReference type="EMBL" id="OCH88635.1"/>
    </source>
</evidence>
<dbReference type="EMBL" id="KV722447">
    <property type="protein sequence ID" value="OCH88635.1"/>
    <property type="molecule type" value="Genomic_DNA"/>
</dbReference>
<gene>
    <name evidence="2" type="ORF">OBBRIDRAFT_888955</name>
</gene>
<name>A0A8E2B009_9APHY</name>
<evidence type="ECO:0000313" key="3">
    <source>
        <dbReference type="Proteomes" id="UP000250043"/>
    </source>
</evidence>
<proteinExistence type="predicted"/>
<dbReference type="Proteomes" id="UP000250043">
    <property type="component" value="Unassembled WGS sequence"/>
</dbReference>
<dbReference type="OrthoDB" id="3266915at2759"/>
<feature type="region of interest" description="Disordered" evidence="1">
    <location>
        <begin position="271"/>
        <end position="370"/>
    </location>
</feature>
<evidence type="ECO:0000256" key="1">
    <source>
        <dbReference type="SAM" id="MobiDB-lite"/>
    </source>
</evidence>
<reference evidence="2 3" key="1">
    <citation type="submission" date="2016-07" db="EMBL/GenBank/DDBJ databases">
        <title>Draft genome of the white-rot fungus Obba rivulosa 3A-2.</title>
        <authorList>
            <consortium name="DOE Joint Genome Institute"/>
            <person name="Miettinen O."/>
            <person name="Riley R."/>
            <person name="Acob R."/>
            <person name="Barry K."/>
            <person name="Cullen D."/>
            <person name="De Vries R."/>
            <person name="Hainaut M."/>
            <person name="Hatakka A."/>
            <person name="Henrissat B."/>
            <person name="Hilden K."/>
            <person name="Kuo R."/>
            <person name="Labutti K."/>
            <person name="Lipzen A."/>
            <person name="Makela M.R."/>
            <person name="Sandor L."/>
            <person name="Spatafora J.W."/>
            <person name="Grigoriev I.V."/>
            <person name="Hibbett D.S."/>
        </authorList>
    </citation>
    <scope>NUCLEOTIDE SEQUENCE [LARGE SCALE GENOMIC DNA]</scope>
    <source>
        <strain evidence="2 3">3A-2</strain>
    </source>
</reference>
<dbReference type="AlphaFoldDB" id="A0A8E2B009"/>
<feature type="compositionally biased region" description="Polar residues" evidence="1">
    <location>
        <begin position="398"/>
        <end position="410"/>
    </location>
</feature>
<keyword evidence="3" id="KW-1185">Reference proteome</keyword>
<feature type="region of interest" description="Disordered" evidence="1">
    <location>
        <begin position="117"/>
        <end position="138"/>
    </location>
</feature>
<organism evidence="2 3">
    <name type="scientific">Obba rivulosa</name>
    <dbReference type="NCBI Taxonomy" id="1052685"/>
    <lineage>
        <taxon>Eukaryota</taxon>
        <taxon>Fungi</taxon>
        <taxon>Dikarya</taxon>
        <taxon>Basidiomycota</taxon>
        <taxon>Agaricomycotina</taxon>
        <taxon>Agaricomycetes</taxon>
        <taxon>Polyporales</taxon>
        <taxon>Gelatoporiaceae</taxon>
        <taxon>Obba</taxon>
    </lineage>
</organism>
<accession>A0A8E2B009</accession>
<feature type="region of interest" description="Disordered" evidence="1">
    <location>
        <begin position="1"/>
        <end position="21"/>
    </location>
</feature>
<feature type="compositionally biased region" description="Low complexity" evidence="1">
    <location>
        <begin position="315"/>
        <end position="366"/>
    </location>
</feature>
<sequence>MLSQRPLAFTGENHAHPTHLKTPGRALLKENVIRGPMTANAKGKTAQTPFHATLQPKTAAKAGTKLATVSRPLLDKTPFPNRVQPALKTPCPQKADHAPPAKLGVLAFADPAPAQTLGTPGTALRPSSTRKSLRAPRSAGKLALDFKTPVTRGNHWDVSDGDVSVGGAEVGAEERGAVLEEDYDEIEHMPPTAIERPYEPYFDMPDYKVAGAGLLRLARSHHFDDTADVYFGNDVDLQELDTDALLRESGFAGGTAWERLELPELEDDSPFARVSAPSEQSVAPPRSTAPLRTQPARSTRALAPALPTSSRPLTRASSRIASTSAAVASRPGTATSTMASTSITATTTRRPATRSTTAAARPATATVEARPVTRGAVAATRSVMRNAATEARPVARGTTGSTRAVTRQSTRAPEAVPPRRPVTGARGVKEPVSVRANEREDLVLVFENGPELDEDFVFEV</sequence>
<protein>
    <submittedName>
        <fullName evidence="2">Uncharacterized protein</fullName>
    </submittedName>
</protein>
<feature type="region of interest" description="Disordered" evidence="1">
    <location>
        <begin position="388"/>
        <end position="432"/>
    </location>
</feature>